<dbReference type="AlphaFoldDB" id="A0A9P9GR16"/>
<dbReference type="OrthoDB" id="5078508at2759"/>
<evidence type="ECO:0008006" key="5">
    <source>
        <dbReference type="Google" id="ProtNLM"/>
    </source>
</evidence>
<protein>
    <recommendedName>
        <fullName evidence="5">CBM-cenC domain-containing protein</fullName>
    </recommendedName>
</protein>
<organism evidence="3 4">
    <name type="scientific">Fusarium solani</name>
    <name type="common">Filamentous fungus</name>
    <dbReference type="NCBI Taxonomy" id="169388"/>
    <lineage>
        <taxon>Eukaryota</taxon>
        <taxon>Fungi</taxon>
        <taxon>Dikarya</taxon>
        <taxon>Ascomycota</taxon>
        <taxon>Pezizomycotina</taxon>
        <taxon>Sordariomycetes</taxon>
        <taxon>Hypocreomycetidae</taxon>
        <taxon>Hypocreales</taxon>
        <taxon>Nectriaceae</taxon>
        <taxon>Fusarium</taxon>
        <taxon>Fusarium solani species complex</taxon>
    </lineage>
</organism>
<evidence type="ECO:0000256" key="1">
    <source>
        <dbReference type="SAM" id="MobiDB-lite"/>
    </source>
</evidence>
<reference evidence="3" key="1">
    <citation type="journal article" date="2021" name="Nat. Commun.">
        <title>Genetic determinants of endophytism in the Arabidopsis root mycobiome.</title>
        <authorList>
            <person name="Mesny F."/>
            <person name="Miyauchi S."/>
            <person name="Thiergart T."/>
            <person name="Pickel B."/>
            <person name="Atanasova L."/>
            <person name="Karlsson M."/>
            <person name="Huettel B."/>
            <person name="Barry K.W."/>
            <person name="Haridas S."/>
            <person name="Chen C."/>
            <person name="Bauer D."/>
            <person name="Andreopoulos W."/>
            <person name="Pangilinan J."/>
            <person name="LaButti K."/>
            <person name="Riley R."/>
            <person name="Lipzen A."/>
            <person name="Clum A."/>
            <person name="Drula E."/>
            <person name="Henrissat B."/>
            <person name="Kohler A."/>
            <person name="Grigoriev I.V."/>
            <person name="Martin F.M."/>
            <person name="Hacquard S."/>
        </authorList>
    </citation>
    <scope>NUCLEOTIDE SEQUENCE</scope>
    <source>
        <strain evidence="3">FSSC 5 MPI-SDFR-AT-0091</strain>
    </source>
</reference>
<evidence type="ECO:0000313" key="4">
    <source>
        <dbReference type="Proteomes" id="UP000736672"/>
    </source>
</evidence>
<evidence type="ECO:0000313" key="3">
    <source>
        <dbReference type="EMBL" id="KAH7243125.1"/>
    </source>
</evidence>
<keyword evidence="2" id="KW-0732">Signal</keyword>
<accession>A0A9P9GR16</accession>
<gene>
    <name evidence="3" type="ORF">B0J15DRAFT_93570</name>
</gene>
<proteinExistence type="predicted"/>
<feature type="chain" id="PRO_5040404710" description="CBM-cenC domain-containing protein" evidence="2">
    <location>
        <begin position="20"/>
        <end position="262"/>
    </location>
</feature>
<evidence type="ECO:0000256" key="2">
    <source>
        <dbReference type="SAM" id="SignalP"/>
    </source>
</evidence>
<dbReference type="Proteomes" id="UP000736672">
    <property type="component" value="Unassembled WGS sequence"/>
</dbReference>
<dbReference type="EMBL" id="JAGTJS010000019">
    <property type="protein sequence ID" value="KAH7243125.1"/>
    <property type="molecule type" value="Genomic_DNA"/>
</dbReference>
<name>A0A9P9GR16_FUSSL</name>
<feature type="signal peptide" evidence="2">
    <location>
        <begin position="1"/>
        <end position="19"/>
    </location>
</feature>
<comment type="caution">
    <text evidence="3">The sequence shown here is derived from an EMBL/GenBank/DDBJ whole genome shotgun (WGS) entry which is preliminary data.</text>
</comment>
<keyword evidence="4" id="KW-1185">Reference proteome</keyword>
<feature type="region of interest" description="Disordered" evidence="1">
    <location>
        <begin position="55"/>
        <end position="89"/>
    </location>
</feature>
<sequence length="262" mass="27498">MARHFVALLAAFGALGANAAVCRPSGSTTVATTTTEASSTVSVASSTATETSSTISVESSTATESSSTVSIETSTTITDASTSTQESSTIASTTATTSSAEVCVETQILVNPSFDDNDNGTPWVFGQGTQFSSQLSRSQPYGVIASLTQADSTRQFSQTIPRVSPHNYRLQYYLINYSAVSAPFFTCYVTPSINGQELAQGTEVGTLGQIGWQQGEAFWSTPSETEDVTDVEVIFNVSCDGDFSLVLIVLDDTSLTRVCGAQ</sequence>